<evidence type="ECO:0000313" key="2">
    <source>
        <dbReference type="EMBL" id="KAL2610765.1"/>
    </source>
</evidence>
<feature type="region of interest" description="Disordered" evidence="1">
    <location>
        <begin position="17"/>
        <end position="68"/>
    </location>
</feature>
<gene>
    <name evidence="2" type="ORF">R1flu_022457</name>
</gene>
<organism evidence="2 3">
    <name type="scientific">Riccia fluitans</name>
    <dbReference type="NCBI Taxonomy" id="41844"/>
    <lineage>
        <taxon>Eukaryota</taxon>
        <taxon>Viridiplantae</taxon>
        <taxon>Streptophyta</taxon>
        <taxon>Embryophyta</taxon>
        <taxon>Marchantiophyta</taxon>
        <taxon>Marchantiopsida</taxon>
        <taxon>Marchantiidae</taxon>
        <taxon>Marchantiales</taxon>
        <taxon>Ricciaceae</taxon>
        <taxon>Riccia</taxon>
    </lineage>
</organism>
<sequence length="90" mass="9830">MSAPSIWLGLRIVGVADSRNRSRNQRRTLSPRARDVRGKSRGAGPEIHAANPEADSERSGSVGSPSHCRVLTHSRSLVEGEALRFRARQS</sequence>
<evidence type="ECO:0000256" key="1">
    <source>
        <dbReference type="SAM" id="MobiDB-lite"/>
    </source>
</evidence>
<dbReference type="EMBL" id="JBHFFA010000007">
    <property type="protein sequence ID" value="KAL2610765.1"/>
    <property type="molecule type" value="Genomic_DNA"/>
</dbReference>
<protein>
    <submittedName>
        <fullName evidence="2">Uncharacterized protein</fullName>
    </submittedName>
</protein>
<proteinExistence type="predicted"/>
<dbReference type="AlphaFoldDB" id="A0ABD1XPU0"/>
<accession>A0ABD1XPU0</accession>
<name>A0ABD1XPU0_9MARC</name>
<keyword evidence="3" id="KW-1185">Reference proteome</keyword>
<evidence type="ECO:0000313" key="3">
    <source>
        <dbReference type="Proteomes" id="UP001605036"/>
    </source>
</evidence>
<reference evidence="2 3" key="1">
    <citation type="submission" date="2024-09" db="EMBL/GenBank/DDBJ databases">
        <title>Chromosome-scale assembly of Riccia fluitans.</title>
        <authorList>
            <person name="Paukszto L."/>
            <person name="Sawicki J."/>
            <person name="Karawczyk K."/>
            <person name="Piernik-Szablinska J."/>
            <person name="Szczecinska M."/>
            <person name="Mazdziarz M."/>
        </authorList>
    </citation>
    <scope>NUCLEOTIDE SEQUENCE [LARGE SCALE GENOMIC DNA]</scope>
    <source>
        <strain evidence="2">Rf_01</strain>
        <tissue evidence="2">Aerial parts of the thallus</tissue>
    </source>
</reference>
<dbReference type="Proteomes" id="UP001605036">
    <property type="component" value="Unassembled WGS sequence"/>
</dbReference>
<comment type="caution">
    <text evidence="2">The sequence shown here is derived from an EMBL/GenBank/DDBJ whole genome shotgun (WGS) entry which is preliminary data.</text>
</comment>